<dbReference type="EMBL" id="BAAADN010000034">
    <property type="protein sequence ID" value="GAA0465596.1"/>
    <property type="molecule type" value="Genomic_DNA"/>
</dbReference>
<dbReference type="PRINTS" id="PR01438">
    <property type="entry name" value="UNVRSLSTRESS"/>
</dbReference>
<reference evidence="3" key="1">
    <citation type="journal article" date="2014" name="Int. J. Syst. Evol. Microbiol.">
        <title>Complete genome sequence of Corynebacterium casei LMG S-19264T (=DSM 44701T), isolated from a smear-ripened cheese.</title>
        <authorList>
            <consortium name="US DOE Joint Genome Institute (JGI-PGF)"/>
            <person name="Walter F."/>
            <person name="Albersmeier A."/>
            <person name="Kalinowski J."/>
            <person name="Ruckert C."/>
        </authorList>
    </citation>
    <scope>NUCLEOTIDE SEQUENCE</scope>
    <source>
        <strain evidence="3">JCM 12289</strain>
    </source>
</reference>
<accession>A0AAV3SHV7</accession>
<name>A0AAV3SHV7_HALDO</name>
<dbReference type="SUPFAM" id="SSF52402">
    <property type="entry name" value="Adenine nucleotide alpha hydrolases-like"/>
    <property type="match status" value="1"/>
</dbReference>
<dbReference type="InterPro" id="IPR014729">
    <property type="entry name" value="Rossmann-like_a/b/a_fold"/>
</dbReference>
<dbReference type="RefSeq" id="WP_244702664.1">
    <property type="nucleotide sequence ID" value="NZ_BAAADN010000034.1"/>
</dbReference>
<dbReference type="InterPro" id="IPR006016">
    <property type="entry name" value="UspA"/>
</dbReference>
<evidence type="ECO:0000259" key="2">
    <source>
        <dbReference type="Pfam" id="PF00582"/>
    </source>
</evidence>
<reference evidence="4" key="2">
    <citation type="submission" date="2022-04" db="EMBL/GenBank/DDBJ databases">
        <title>Sequencing and genomic assembly of Halococcus dombrowskii.</title>
        <authorList>
            <person name="Lim S.W."/>
            <person name="MacLea K.S."/>
        </authorList>
    </citation>
    <scope>NUCLEOTIDE SEQUENCE</scope>
    <source>
        <strain evidence="4">H4</strain>
    </source>
</reference>
<keyword evidence="5" id="KW-1185">Reference proteome</keyword>
<dbReference type="AlphaFoldDB" id="A0AAV3SHV7"/>
<dbReference type="InterPro" id="IPR006015">
    <property type="entry name" value="Universal_stress_UspA"/>
</dbReference>
<dbReference type="KEGG" id="hdo:MUK72_00610"/>
<evidence type="ECO:0000313" key="6">
    <source>
        <dbReference type="Proteomes" id="UP001500962"/>
    </source>
</evidence>
<dbReference type="Pfam" id="PF00582">
    <property type="entry name" value="Usp"/>
    <property type="match status" value="1"/>
</dbReference>
<evidence type="ECO:0000313" key="5">
    <source>
        <dbReference type="Proteomes" id="UP000830542"/>
    </source>
</evidence>
<dbReference type="Proteomes" id="UP000830542">
    <property type="component" value="Chromosome"/>
</dbReference>
<gene>
    <name evidence="3" type="ORF">GCM10008985_23220</name>
    <name evidence="4" type="ORF">MUK72_00610</name>
</gene>
<evidence type="ECO:0000256" key="1">
    <source>
        <dbReference type="ARBA" id="ARBA00008791"/>
    </source>
</evidence>
<dbReference type="PANTHER" id="PTHR46268">
    <property type="entry name" value="STRESS RESPONSE PROTEIN NHAX"/>
    <property type="match status" value="1"/>
</dbReference>
<dbReference type="CDD" id="cd00293">
    <property type="entry name" value="USP-like"/>
    <property type="match status" value="1"/>
</dbReference>
<dbReference type="Proteomes" id="UP001500962">
    <property type="component" value="Unassembled WGS sequence"/>
</dbReference>
<dbReference type="Gene3D" id="3.40.50.620">
    <property type="entry name" value="HUPs"/>
    <property type="match status" value="1"/>
</dbReference>
<comment type="similarity">
    <text evidence="1">Belongs to the universal stress protein A family.</text>
</comment>
<dbReference type="GeneID" id="71760304"/>
<proteinExistence type="inferred from homology"/>
<dbReference type="EMBL" id="CP095005">
    <property type="protein sequence ID" value="UOO95234.1"/>
    <property type="molecule type" value="Genomic_DNA"/>
</dbReference>
<organism evidence="3 6">
    <name type="scientific">Halococcus dombrowskii</name>
    <dbReference type="NCBI Taxonomy" id="179637"/>
    <lineage>
        <taxon>Archaea</taxon>
        <taxon>Methanobacteriati</taxon>
        <taxon>Methanobacteriota</taxon>
        <taxon>Stenosarchaea group</taxon>
        <taxon>Halobacteria</taxon>
        <taxon>Halobacteriales</taxon>
        <taxon>Halococcaceae</taxon>
        <taxon>Halococcus</taxon>
    </lineage>
</organism>
<reference evidence="3" key="3">
    <citation type="submission" date="2023-12" db="EMBL/GenBank/DDBJ databases">
        <authorList>
            <person name="Sun Q."/>
            <person name="Inoue M."/>
        </authorList>
    </citation>
    <scope>NUCLEOTIDE SEQUENCE</scope>
    <source>
        <strain evidence="3">JCM 12289</strain>
    </source>
</reference>
<feature type="domain" description="UspA" evidence="2">
    <location>
        <begin position="1"/>
        <end position="139"/>
    </location>
</feature>
<evidence type="ECO:0000313" key="4">
    <source>
        <dbReference type="EMBL" id="UOO95234.1"/>
    </source>
</evidence>
<evidence type="ECO:0000313" key="3">
    <source>
        <dbReference type="EMBL" id="GAA0465596.1"/>
    </source>
</evidence>
<protein>
    <submittedName>
        <fullName evidence="3">Universal stress protein</fullName>
    </submittedName>
</protein>
<sequence length="145" mass="15627">MYDHVLLPTDGSEAAMDAENEAFEITTTNDATLHVLFVVDETAGPLNVRGGDERFEEAEAEGEKTVAEIGERATQAGVGDVTEVVRQGTPHEEILEYADEHCDLVVMGTRGRSGLDRQLLGSVTEKVVRRSNPSVLTVRVGSEGT</sequence>
<dbReference type="PANTHER" id="PTHR46268:SF6">
    <property type="entry name" value="UNIVERSAL STRESS PROTEIN UP12"/>
    <property type="match status" value="1"/>
</dbReference>